<organism evidence="2">
    <name type="scientific">Fonticula alba</name>
    <name type="common">Slime mold</name>
    <dbReference type="NCBI Taxonomy" id="691883"/>
    <lineage>
        <taxon>Eukaryota</taxon>
        <taxon>Rotosphaerida</taxon>
        <taxon>Fonticulaceae</taxon>
        <taxon>Fonticula</taxon>
    </lineage>
</organism>
<keyword evidence="3" id="KW-1185">Reference proteome</keyword>
<reference evidence="2" key="1">
    <citation type="submission" date="2013-04" db="EMBL/GenBank/DDBJ databases">
        <title>The Genome Sequence of Fonticula alba ATCC 38817.</title>
        <authorList>
            <consortium name="The Broad Institute Genomics Platform"/>
            <person name="Russ C."/>
            <person name="Cuomo C."/>
            <person name="Burger G."/>
            <person name="Gray M.W."/>
            <person name="Holland P.W.H."/>
            <person name="King N."/>
            <person name="Lang F.B.F."/>
            <person name="Roger A.J."/>
            <person name="Ruiz-Trillo I."/>
            <person name="Brown M."/>
            <person name="Walker B."/>
            <person name="Young S."/>
            <person name="Zeng Q."/>
            <person name="Gargeya S."/>
            <person name="Fitzgerald M."/>
            <person name="Haas B."/>
            <person name="Abouelleil A."/>
            <person name="Allen A.W."/>
            <person name="Alvarado L."/>
            <person name="Arachchi H.M."/>
            <person name="Berlin A.M."/>
            <person name="Chapman S.B."/>
            <person name="Gainer-Dewar J."/>
            <person name="Goldberg J."/>
            <person name="Griggs A."/>
            <person name="Gujja S."/>
            <person name="Hansen M."/>
            <person name="Howarth C."/>
            <person name="Imamovic A."/>
            <person name="Ireland A."/>
            <person name="Larimer J."/>
            <person name="McCowan C."/>
            <person name="Murphy C."/>
            <person name="Pearson M."/>
            <person name="Poon T.W."/>
            <person name="Priest M."/>
            <person name="Roberts A."/>
            <person name="Saif S."/>
            <person name="Shea T."/>
            <person name="Sisk P."/>
            <person name="Sykes S."/>
            <person name="Wortman J."/>
            <person name="Nusbaum C."/>
            <person name="Birren B."/>
        </authorList>
    </citation>
    <scope>NUCLEOTIDE SEQUENCE [LARGE SCALE GENOMIC DNA]</scope>
    <source>
        <strain evidence="2">ATCC 38817</strain>
    </source>
</reference>
<gene>
    <name evidence="2" type="ORF">H696_00150</name>
</gene>
<evidence type="ECO:0000313" key="2">
    <source>
        <dbReference type="EMBL" id="KCV72559.1"/>
    </source>
</evidence>
<name>A0A058ZDX2_FONAL</name>
<feature type="region of interest" description="Disordered" evidence="1">
    <location>
        <begin position="1"/>
        <end position="53"/>
    </location>
</feature>
<evidence type="ECO:0000256" key="1">
    <source>
        <dbReference type="SAM" id="MobiDB-lite"/>
    </source>
</evidence>
<accession>A0A058ZDX2</accession>
<protein>
    <submittedName>
        <fullName evidence="2">Uncharacterized protein</fullName>
    </submittedName>
</protein>
<proteinExistence type="predicted"/>
<sequence>MSHFGFPEQHREDAAPSRHWPGPDSAPAGSCPIESPLLSSSTSSFDQPPGDQAPRLMLLLDQFDHDTSLSLSLMQRRAEHLKRDLELTFQSKLRALARFRDITLAELLEAQGDPARALQRRVSRRMRQMAEQARAELPQPAERPDALAASDPAPPMGSPSLAGPGTTSPSPPGHASRRQVDMSNPSAPAQSNRRATMTFSPATIRQSWRASVARASTASLDEMSAVRCRKTTLPAGGAPAARRLPSALEEDSSFQPEILTLSSRRLREASLTPLDTPAPLLRSRSSLAPAVGQSPPLRPVALPSRAGLYNRHSSRPSLSLARPTMSPRRTSLSAGGRPPTRHTMAPSHGMAAQKASLSIGSRSTAALPRCRLSDADPPVCHTTTRAFWKMTSTE</sequence>
<feature type="region of interest" description="Disordered" evidence="1">
    <location>
        <begin position="116"/>
        <end position="202"/>
    </location>
</feature>
<dbReference type="EMBL" id="KB932201">
    <property type="protein sequence ID" value="KCV72559.1"/>
    <property type="molecule type" value="Genomic_DNA"/>
</dbReference>
<dbReference type="Proteomes" id="UP000030693">
    <property type="component" value="Unassembled WGS sequence"/>
</dbReference>
<feature type="compositionally biased region" description="Polar residues" evidence="1">
    <location>
        <begin position="181"/>
        <end position="202"/>
    </location>
</feature>
<dbReference type="AlphaFoldDB" id="A0A058ZDX2"/>
<feature type="region of interest" description="Disordered" evidence="1">
    <location>
        <begin position="308"/>
        <end position="362"/>
    </location>
</feature>
<evidence type="ECO:0000313" key="3">
    <source>
        <dbReference type="Proteomes" id="UP000030693"/>
    </source>
</evidence>
<feature type="compositionally biased region" description="Basic residues" evidence="1">
    <location>
        <begin position="118"/>
        <end position="127"/>
    </location>
</feature>
<dbReference type="RefSeq" id="XP_009492260.1">
    <property type="nucleotide sequence ID" value="XM_009493985.1"/>
</dbReference>
<dbReference type="GeneID" id="20524875"/>
<feature type="compositionally biased region" description="Low complexity" evidence="1">
    <location>
        <begin position="35"/>
        <end position="44"/>
    </location>
</feature>
<feature type="compositionally biased region" description="Low complexity" evidence="1">
    <location>
        <begin position="158"/>
        <end position="168"/>
    </location>
</feature>